<protein>
    <recommendedName>
        <fullName evidence="4">Conodipine-M alpha chain</fullName>
    </recommendedName>
</protein>
<name>A0A9W9YEH6_9CNID</name>
<evidence type="ECO:0000313" key="2">
    <source>
        <dbReference type="EMBL" id="KAJ7337284.1"/>
    </source>
</evidence>
<dbReference type="InterPro" id="IPR036444">
    <property type="entry name" value="PLipase_A2_dom_sf"/>
</dbReference>
<dbReference type="Proteomes" id="UP001163046">
    <property type="component" value="Unassembled WGS sequence"/>
</dbReference>
<evidence type="ECO:0000313" key="3">
    <source>
        <dbReference type="Proteomes" id="UP001163046"/>
    </source>
</evidence>
<sequence length="163" mass="18694">MRMIPFLAITLLLMLSINPEVTSQPDCEIVSNGCSVPFDLDFFYKDDFYKACYKHDICYSCGELHEWNKDQCDQAFKRDMYNLCENTVSRKRWLFGNAAKLLKKLLADKVTKCKGFANLYYGAVRAAGKLYWVYKDHQDWCKPAVCGANMAKSKGDPTTPLNV</sequence>
<dbReference type="GO" id="GO:0004623">
    <property type="term" value="F:phospholipase A2 activity"/>
    <property type="evidence" value="ECO:0007669"/>
    <property type="project" value="InterPro"/>
</dbReference>
<dbReference type="Gene3D" id="1.20.90.10">
    <property type="entry name" value="Phospholipase A2 domain"/>
    <property type="match status" value="1"/>
</dbReference>
<accession>A0A9W9YEH6</accession>
<reference evidence="2" key="1">
    <citation type="submission" date="2023-01" db="EMBL/GenBank/DDBJ databases">
        <title>Genome assembly of the deep-sea coral Lophelia pertusa.</title>
        <authorList>
            <person name="Herrera S."/>
            <person name="Cordes E."/>
        </authorList>
    </citation>
    <scope>NUCLEOTIDE SEQUENCE</scope>
    <source>
        <strain evidence="2">USNM1676648</strain>
        <tissue evidence="2">Polyp</tissue>
    </source>
</reference>
<keyword evidence="3" id="KW-1185">Reference proteome</keyword>
<feature type="chain" id="PRO_5040930258" description="Conodipine-M alpha chain" evidence="1">
    <location>
        <begin position="24"/>
        <end position="163"/>
    </location>
</feature>
<dbReference type="PANTHER" id="PTHR37687:SF1">
    <property type="entry name" value="AGAP006772-PA"/>
    <property type="match status" value="1"/>
</dbReference>
<feature type="signal peptide" evidence="1">
    <location>
        <begin position="1"/>
        <end position="23"/>
    </location>
</feature>
<evidence type="ECO:0000256" key="1">
    <source>
        <dbReference type="SAM" id="SignalP"/>
    </source>
</evidence>
<dbReference type="AlphaFoldDB" id="A0A9W9YEH6"/>
<proteinExistence type="predicted"/>
<dbReference type="InterPro" id="IPR038875">
    <property type="entry name" value="PLA2_conodipine-like"/>
</dbReference>
<dbReference type="GO" id="GO:0050482">
    <property type="term" value="P:arachidonate secretion"/>
    <property type="evidence" value="ECO:0007669"/>
    <property type="project" value="InterPro"/>
</dbReference>
<keyword evidence="1" id="KW-0732">Signal</keyword>
<gene>
    <name evidence="2" type="ORF">OS493_010141</name>
</gene>
<dbReference type="PANTHER" id="PTHR37687">
    <property type="entry name" value="AGAP006772-PA"/>
    <property type="match status" value="1"/>
</dbReference>
<evidence type="ECO:0008006" key="4">
    <source>
        <dbReference type="Google" id="ProtNLM"/>
    </source>
</evidence>
<organism evidence="2 3">
    <name type="scientific">Desmophyllum pertusum</name>
    <dbReference type="NCBI Taxonomy" id="174260"/>
    <lineage>
        <taxon>Eukaryota</taxon>
        <taxon>Metazoa</taxon>
        <taxon>Cnidaria</taxon>
        <taxon>Anthozoa</taxon>
        <taxon>Hexacorallia</taxon>
        <taxon>Scleractinia</taxon>
        <taxon>Caryophylliina</taxon>
        <taxon>Caryophylliidae</taxon>
        <taxon>Desmophyllum</taxon>
    </lineage>
</organism>
<dbReference type="EMBL" id="MU827781">
    <property type="protein sequence ID" value="KAJ7337284.1"/>
    <property type="molecule type" value="Genomic_DNA"/>
</dbReference>
<comment type="caution">
    <text evidence="2">The sequence shown here is derived from an EMBL/GenBank/DDBJ whole genome shotgun (WGS) entry which is preliminary data.</text>
</comment>
<dbReference type="GO" id="GO:0006644">
    <property type="term" value="P:phospholipid metabolic process"/>
    <property type="evidence" value="ECO:0007669"/>
    <property type="project" value="InterPro"/>
</dbReference>
<dbReference type="SUPFAM" id="SSF48619">
    <property type="entry name" value="Phospholipase A2, PLA2"/>
    <property type="match status" value="1"/>
</dbReference>
<dbReference type="OrthoDB" id="10043382at2759"/>